<proteinExistence type="predicted"/>
<evidence type="ECO:0000313" key="4">
    <source>
        <dbReference type="EMBL" id="STE84097.1"/>
    </source>
</evidence>
<dbReference type="InterPro" id="IPR004392">
    <property type="entry name" value="Hyd_mat_HypB"/>
</dbReference>
<keyword evidence="3" id="KW-0342">GTP-binding</keyword>
<accession>A0A376KQ65</accession>
<evidence type="ECO:0000256" key="3">
    <source>
        <dbReference type="ARBA" id="ARBA00023134"/>
    </source>
</evidence>
<dbReference type="AlphaFoldDB" id="A0A376KQ65"/>
<dbReference type="Gene3D" id="3.40.50.300">
    <property type="entry name" value="P-loop containing nucleotide triphosphate hydrolases"/>
    <property type="match status" value="1"/>
</dbReference>
<evidence type="ECO:0000256" key="1">
    <source>
        <dbReference type="ARBA" id="ARBA00022741"/>
    </source>
</evidence>
<evidence type="ECO:0000313" key="5">
    <source>
        <dbReference type="Proteomes" id="UP000255460"/>
    </source>
</evidence>
<dbReference type="GO" id="GO:0051604">
    <property type="term" value="P:protein maturation"/>
    <property type="evidence" value="ECO:0007669"/>
    <property type="project" value="InterPro"/>
</dbReference>
<dbReference type="PANTHER" id="PTHR30134">
    <property type="entry name" value="HYDROGENASE PROTEIN ASSEMBLY PROTEIN, NICKEL CHAPERONE"/>
    <property type="match status" value="1"/>
</dbReference>
<dbReference type="EMBL" id="UFZQ01000001">
    <property type="protein sequence ID" value="STE84097.1"/>
    <property type="molecule type" value="Genomic_DNA"/>
</dbReference>
<reference evidence="4 5" key="1">
    <citation type="submission" date="2018-06" db="EMBL/GenBank/DDBJ databases">
        <authorList>
            <consortium name="Pathogen Informatics"/>
            <person name="Doyle S."/>
        </authorList>
    </citation>
    <scope>NUCLEOTIDE SEQUENCE [LARGE SCALE GENOMIC DNA]</scope>
    <source>
        <strain evidence="4 5">NCTC10418</strain>
    </source>
</reference>
<name>A0A376KQ65_ECOLX</name>
<keyword evidence="1" id="KW-0547">Nucleotide-binding</keyword>
<dbReference type="GO" id="GO:0016151">
    <property type="term" value="F:nickel cation binding"/>
    <property type="evidence" value="ECO:0007669"/>
    <property type="project" value="InterPro"/>
</dbReference>
<evidence type="ECO:0000256" key="2">
    <source>
        <dbReference type="ARBA" id="ARBA00022801"/>
    </source>
</evidence>
<dbReference type="InterPro" id="IPR027417">
    <property type="entry name" value="P-loop_NTPase"/>
</dbReference>
<sequence>MFAAASLMLLNKVDLLPYLNFDVEKCIACAREVNPEIEIILISATSGEGMDQWLNWLETQRCA</sequence>
<dbReference type="Proteomes" id="UP000255460">
    <property type="component" value="Unassembled WGS sequence"/>
</dbReference>
<dbReference type="GO" id="GO:0005525">
    <property type="term" value="F:GTP binding"/>
    <property type="evidence" value="ECO:0007669"/>
    <property type="project" value="UniProtKB-KW"/>
</dbReference>
<gene>
    <name evidence="4" type="primary">hypB_1</name>
    <name evidence="4" type="ORF">NCTC10418_01770</name>
</gene>
<dbReference type="SUPFAM" id="SSF52540">
    <property type="entry name" value="P-loop containing nucleoside triphosphate hydrolases"/>
    <property type="match status" value="1"/>
</dbReference>
<dbReference type="GO" id="GO:0003924">
    <property type="term" value="F:GTPase activity"/>
    <property type="evidence" value="ECO:0007669"/>
    <property type="project" value="InterPro"/>
</dbReference>
<organism evidence="4 5">
    <name type="scientific">Escherichia coli</name>
    <dbReference type="NCBI Taxonomy" id="562"/>
    <lineage>
        <taxon>Bacteria</taxon>
        <taxon>Pseudomonadati</taxon>
        <taxon>Pseudomonadota</taxon>
        <taxon>Gammaproteobacteria</taxon>
        <taxon>Enterobacterales</taxon>
        <taxon>Enterobacteriaceae</taxon>
        <taxon>Escherichia</taxon>
    </lineage>
</organism>
<dbReference type="PANTHER" id="PTHR30134:SF2">
    <property type="entry name" value="HYDROGENASE MATURATION FACTOR HYPB"/>
    <property type="match status" value="1"/>
</dbReference>
<dbReference type="GO" id="GO:0008270">
    <property type="term" value="F:zinc ion binding"/>
    <property type="evidence" value="ECO:0007669"/>
    <property type="project" value="TreeGrafter"/>
</dbReference>
<keyword evidence="2" id="KW-0378">Hydrolase</keyword>
<protein>
    <submittedName>
        <fullName evidence="4">Hydrogenase isoenzymes nickel incorporation protein</fullName>
    </submittedName>
</protein>